<feature type="compositionally biased region" description="Basic and acidic residues" evidence="1">
    <location>
        <begin position="366"/>
        <end position="380"/>
    </location>
</feature>
<evidence type="ECO:0000256" key="1">
    <source>
        <dbReference type="SAM" id="MobiDB-lite"/>
    </source>
</evidence>
<feature type="region of interest" description="Disordered" evidence="1">
    <location>
        <begin position="226"/>
        <end position="261"/>
    </location>
</feature>
<sequence>MPMILRKEVGTQTIEYFPDIHSFGNITCKMVETIDKNGVKKNYPHIIMEAFPRIESQNVSKKTIHLKNVTQNPMSSAKDNISNTSIKKPPPKSHKNLATNKQLKNIVNTENHDKLNKKVTHFNGKNEYSKKKEKTLLVSTNCPRDNKLSYKSDHSMPKKRSCSTDTTMSENNFNVMSNKRGVCVDVAVPETNYILKNKLLDNLVTKESICKDSIVSETSRIISNKKESHINKSESKKRIITGNSPIPKKRGRPPGCKNKVKPDSLSVTEKINTYKGNINSDLNKSQSDSISKKDLASSNNFHNITLNLQTEENNEDNLNVKEKEEFFCSACKENFTDVVEHLKNYHPNHEVELESDVYQNYKDKLDVTNKEEGSKEDKNRYTVTLNTNTQKDKKKLNSNAGNKRKAVSSDNDKQKHKRESNSSNVLEEKKSDEHSNKNNVKKTTFKSYIQSYEKHLKDSRILPALSNCKVVLEKLNYNYYKNNIVKLMSEGERNMNTSVLESNEILTHDEKIVIPNSNNNETKIQGKTLQEKCAEEKKRQRETVNNR</sequence>
<accession>A0A1B6EG63</accession>
<proteinExistence type="predicted"/>
<feature type="compositionally biased region" description="Basic and acidic residues" evidence="1">
    <location>
        <begin position="426"/>
        <end position="436"/>
    </location>
</feature>
<feature type="region of interest" description="Disordered" evidence="1">
    <location>
        <begin position="73"/>
        <end position="95"/>
    </location>
</feature>
<dbReference type="AlphaFoldDB" id="A0A1B6EG63"/>
<protein>
    <submittedName>
        <fullName evidence="2">Uncharacterized protein</fullName>
    </submittedName>
</protein>
<feature type="compositionally biased region" description="Basic and acidic residues" evidence="1">
    <location>
        <begin position="226"/>
        <end position="237"/>
    </location>
</feature>
<feature type="region of interest" description="Disordered" evidence="1">
    <location>
        <begin position="366"/>
        <end position="439"/>
    </location>
</feature>
<organism evidence="2">
    <name type="scientific">Clastoptera arizonana</name>
    <name type="common">Arizona spittle bug</name>
    <dbReference type="NCBI Taxonomy" id="38151"/>
    <lineage>
        <taxon>Eukaryota</taxon>
        <taxon>Metazoa</taxon>
        <taxon>Ecdysozoa</taxon>
        <taxon>Arthropoda</taxon>
        <taxon>Hexapoda</taxon>
        <taxon>Insecta</taxon>
        <taxon>Pterygota</taxon>
        <taxon>Neoptera</taxon>
        <taxon>Paraneoptera</taxon>
        <taxon>Hemiptera</taxon>
        <taxon>Auchenorrhyncha</taxon>
        <taxon>Cercopoidea</taxon>
        <taxon>Clastopteridae</taxon>
        <taxon>Clastoptera</taxon>
    </lineage>
</organism>
<feature type="compositionally biased region" description="Polar residues" evidence="1">
    <location>
        <begin position="73"/>
        <end position="86"/>
    </location>
</feature>
<gene>
    <name evidence="2" type="ORF">g.18411</name>
</gene>
<feature type="compositionally biased region" description="Basic residues" evidence="1">
    <location>
        <begin position="392"/>
        <end position="406"/>
    </location>
</feature>
<name>A0A1B6EG63_9HEMI</name>
<dbReference type="EMBL" id="GEDC01000434">
    <property type="protein sequence ID" value="JAS36864.1"/>
    <property type="molecule type" value="Transcribed_RNA"/>
</dbReference>
<evidence type="ECO:0000313" key="2">
    <source>
        <dbReference type="EMBL" id="JAS36864.1"/>
    </source>
</evidence>
<reference evidence="2" key="1">
    <citation type="submission" date="2015-12" db="EMBL/GenBank/DDBJ databases">
        <title>De novo transcriptome assembly of four potential Pierce s Disease insect vectors from Arizona vineyards.</title>
        <authorList>
            <person name="Tassone E.E."/>
        </authorList>
    </citation>
    <scope>NUCLEOTIDE SEQUENCE</scope>
</reference>